<dbReference type="PANTHER" id="PTHR30203">
    <property type="entry name" value="OUTER MEMBRANE CATION EFFLUX PROTEIN"/>
    <property type="match status" value="1"/>
</dbReference>
<evidence type="ECO:0000256" key="3">
    <source>
        <dbReference type="SAM" id="SignalP"/>
    </source>
</evidence>
<dbReference type="GeneID" id="303487082"/>
<evidence type="ECO:0000313" key="5">
    <source>
        <dbReference type="Proteomes" id="UP000258016"/>
    </source>
</evidence>
<dbReference type="PANTHER" id="PTHR30203:SF24">
    <property type="entry name" value="BLR4935 PROTEIN"/>
    <property type="match status" value="1"/>
</dbReference>
<evidence type="ECO:0000313" key="4">
    <source>
        <dbReference type="EMBL" id="ASR52769.1"/>
    </source>
</evidence>
<keyword evidence="5" id="KW-1185">Reference proteome</keyword>
<keyword evidence="2" id="KW-0175">Coiled coil</keyword>
<dbReference type="InterPro" id="IPR010131">
    <property type="entry name" value="MdtP/NodT-like"/>
</dbReference>
<proteinExistence type="inferred from homology"/>
<dbReference type="RefSeq" id="WP_117352954.1">
    <property type="nucleotide sequence ID" value="NZ_CP020083.1"/>
</dbReference>
<protein>
    <recommendedName>
        <fullName evidence="6">Multidrug transporter</fullName>
    </recommendedName>
</protein>
<evidence type="ECO:0000256" key="1">
    <source>
        <dbReference type="ARBA" id="ARBA00007613"/>
    </source>
</evidence>
<comment type="similarity">
    <text evidence="1">Belongs to the outer membrane factor (OMF) (TC 1.B.17) family.</text>
</comment>
<reference evidence="4 5" key="1">
    <citation type="submission" date="2017-03" db="EMBL/GenBank/DDBJ databases">
        <title>Complete genome sequence of Blastomonas fulva degrading microcsystin LR.</title>
        <authorList>
            <person name="Lee H.-g."/>
            <person name="Jin L."/>
            <person name="oh H.-M."/>
        </authorList>
    </citation>
    <scope>NUCLEOTIDE SEQUENCE [LARGE SCALE GENOMIC DNA]</scope>
    <source>
        <strain evidence="4 5">T2</strain>
    </source>
</reference>
<dbReference type="SUPFAM" id="SSF56954">
    <property type="entry name" value="Outer membrane efflux proteins (OEP)"/>
    <property type="match status" value="1"/>
</dbReference>
<dbReference type="Pfam" id="PF02321">
    <property type="entry name" value="OEP"/>
    <property type="match status" value="1"/>
</dbReference>
<dbReference type="Gene3D" id="1.20.1600.10">
    <property type="entry name" value="Outer membrane efflux proteins (OEP)"/>
    <property type="match status" value="1"/>
</dbReference>
<accession>A0ABM6M9Z8</accession>
<feature type="coiled-coil region" evidence="2">
    <location>
        <begin position="373"/>
        <end position="425"/>
    </location>
</feature>
<name>A0ABM6M9Z8_9SPHN</name>
<organism evidence="4 5">
    <name type="scientific">Blastomonas fulva</name>
    <dbReference type="NCBI Taxonomy" id="1550728"/>
    <lineage>
        <taxon>Bacteria</taxon>
        <taxon>Pseudomonadati</taxon>
        <taxon>Pseudomonadota</taxon>
        <taxon>Alphaproteobacteria</taxon>
        <taxon>Sphingomonadales</taxon>
        <taxon>Sphingomonadaceae</taxon>
        <taxon>Blastomonas</taxon>
    </lineage>
</organism>
<evidence type="ECO:0008006" key="6">
    <source>
        <dbReference type="Google" id="ProtNLM"/>
    </source>
</evidence>
<feature type="signal peptide" evidence="3">
    <location>
        <begin position="1"/>
        <end position="26"/>
    </location>
</feature>
<gene>
    <name evidence="4" type="ORF">B5J99_15950</name>
</gene>
<sequence>MRRSASLASLTALALVSLTAPTPAQAQARTQAPAAATQGVQPVRQAQGLQLEEVLASSRRFAPSILEALANARAADGRVLASEGAFDLLFTGEGFSRITGFYDGTYVQGKAIQPLTNNGGQIEASYRVSRGDFPVYEDYSFTDRLGELKVRGVFALLRDRYIDDRRFGQRNALIERDMAGLDALIIAIGVQQRAIQAYGQWVAAGQQVQVYRAQVQLAEDRQDGISRQVQLGARAAILLTENQQNLLRRQSLLVAAERDLANAAQRLSLFWRDNDGRPRVATPADLPARLPMIPAARATDPAAVLARRPDIKLIEQRLEQGETRLELERNRLLPSLRLFAEAGQDFGEQGLGGRSRDPFEAVVGFTFSMPLQNRAAKGQVAAAEANINALEWRRRQSEEQIIAEIEQLSTNLTAAERLAVLARDEEVQADKLAAGERRLFQAGASDFFLVNLREDAAANASIRRLDAEFRLAQARADLVAVAADLDSLQLTDDFAGVVQP</sequence>
<keyword evidence="3" id="KW-0732">Signal</keyword>
<dbReference type="InterPro" id="IPR003423">
    <property type="entry name" value="OMP_efflux"/>
</dbReference>
<feature type="chain" id="PRO_5045508242" description="Multidrug transporter" evidence="3">
    <location>
        <begin position="27"/>
        <end position="500"/>
    </location>
</feature>
<dbReference type="Proteomes" id="UP000258016">
    <property type="component" value="Chromosome"/>
</dbReference>
<dbReference type="EMBL" id="CP020083">
    <property type="protein sequence ID" value="ASR52769.1"/>
    <property type="molecule type" value="Genomic_DNA"/>
</dbReference>
<evidence type="ECO:0000256" key="2">
    <source>
        <dbReference type="SAM" id="Coils"/>
    </source>
</evidence>